<evidence type="ECO:0000256" key="2">
    <source>
        <dbReference type="ARBA" id="ARBA00023125"/>
    </source>
</evidence>
<dbReference type="InterPro" id="IPR018062">
    <property type="entry name" value="HTH_AraC-typ_CS"/>
</dbReference>
<dbReference type="SUPFAM" id="SSF46689">
    <property type="entry name" value="Homeodomain-like"/>
    <property type="match status" value="2"/>
</dbReference>
<dbReference type="Gene3D" id="1.10.10.60">
    <property type="entry name" value="Homeodomain-like"/>
    <property type="match status" value="2"/>
</dbReference>
<dbReference type="InterPro" id="IPR009057">
    <property type="entry name" value="Homeodomain-like_sf"/>
</dbReference>
<accession>A0ABZ2G0K9</accession>
<evidence type="ECO:0000256" key="3">
    <source>
        <dbReference type="ARBA" id="ARBA00023163"/>
    </source>
</evidence>
<sequence length="251" mass="26912">MNRELIQVSPEMNALIGAGSLDPSSFPDQAVAFSFQVADPSATVAFHGAADAEALQSVEAPLLLIVARSACLRIFGSLPDEGVFHAPPAIRAIAGAILQCSLPEPARTTLRLAKSIELLCETFQLFAEDALISTTRDAQLSYSDCQRIRAARRLVETRWNEKLTLESIAAACGLNRSKLARGFRDLFDNSVAGLLSEQRLSAAQQMLLATELPISSIGYRCGYGTNAAFTRAFSRRYGVAPSGYRAASLAA</sequence>
<keyword evidence="2" id="KW-0238">DNA-binding</keyword>
<evidence type="ECO:0000313" key="5">
    <source>
        <dbReference type="EMBL" id="WWM70633.1"/>
    </source>
</evidence>
<evidence type="ECO:0000256" key="1">
    <source>
        <dbReference type="ARBA" id="ARBA00023015"/>
    </source>
</evidence>
<dbReference type="Pfam" id="PF12833">
    <property type="entry name" value="HTH_18"/>
    <property type="match status" value="1"/>
</dbReference>
<keyword evidence="3" id="KW-0804">Transcription</keyword>
<dbReference type="PANTHER" id="PTHR47893">
    <property type="entry name" value="REGULATORY PROTEIN PCHR"/>
    <property type="match status" value="1"/>
</dbReference>
<gene>
    <name evidence="5" type="ORF">V6R86_08085</name>
</gene>
<dbReference type="PRINTS" id="PR00032">
    <property type="entry name" value="HTHARAC"/>
</dbReference>
<dbReference type="PROSITE" id="PS01124">
    <property type="entry name" value="HTH_ARAC_FAMILY_2"/>
    <property type="match status" value="1"/>
</dbReference>
<name>A0ABZ2G0K9_9SPHN</name>
<organism evidence="5 6">
    <name type="scientific">Sphingomonas kaistensis</name>
    <dbReference type="NCBI Taxonomy" id="298708"/>
    <lineage>
        <taxon>Bacteria</taxon>
        <taxon>Pseudomonadati</taxon>
        <taxon>Pseudomonadota</taxon>
        <taxon>Alphaproteobacteria</taxon>
        <taxon>Sphingomonadales</taxon>
        <taxon>Sphingomonadaceae</taxon>
        <taxon>Sphingomonas</taxon>
    </lineage>
</organism>
<dbReference type="PROSITE" id="PS00041">
    <property type="entry name" value="HTH_ARAC_FAMILY_1"/>
    <property type="match status" value="1"/>
</dbReference>
<dbReference type="SMART" id="SM00342">
    <property type="entry name" value="HTH_ARAC"/>
    <property type="match status" value="1"/>
</dbReference>
<dbReference type="Proteomes" id="UP001382935">
    <property type="component" value="Chromosome"/>
</dbReference>
<dbReference type="InterPro" id="IPR053142">
    <property type="entry name" value="PchR_regulatory_protein"/>
</dbReference>
<feature type="domain" description="HTH araC/xylS-type" evidence="4">
    <location>
        <begin position="149"/>
        <end position="247"/>
    </location>
</feature>
<evidence type="ECO:0000313" key="6">
    <source>
        <dbReference type="Proteomes" id="UP001382935"/>
    </source>
</evidence>
<keyword evidence="6" id="KW-1185">Reference proteome</keyword>
<reference evidence="5 6" key="1">
    <citation type="submission" date="2024-02" db="EMBL/GenBank/DDBJ databases">
        <title>Full genome sequence of Sphingomonas kaistensis.</title>
        <authorList>
            <person name="Poletto B.L."/>
            <person name="Silva G."/>
            <person name="Galante D."/>
            <person name="Campos K.R."/>
            <person name="Santos M.B.N."/>
            <person name="Sacchi C.T."/>
        </authorList>
    </citation>
    <scope>NUCLEOTIDE SEQUENCE [LARGE SCALE GENOMIC DNA]</scope>
    <source>
        <strain evidence="5 6">MA4R</strain>
    </source>
</reference>
<dbReference type="InterPro" id="IPR020449">
    <property type="entry name" value="Tscrpt_reg_AraC-type_HTH"/>
</dbReference>
<keyword evidence="1" id="KW-0805">Transcription regulation</keyword>
<proteinExistence type="predicted"/>
<evidence type="ECO:0000259" key="4">
    <source>
        <dbReference type="PROSITE" id="PS01124"/>
    </source>
</evidence>
<dbReference type="EMBL" id="CP145607">
    <property type="protein sequence ID" value="WWM70633.1"/>
    <property type="molecule type" value="Genomic_DNA"/>
</dbReference>
<dbReference type="RefSeq" id="WP_338503556.1">
    <property type="nucleotide sequence ID" value="NZ_CP145607.1"/>
</dbReference>
<protein>
    <submittedName>
        <fullName evidence="5">AraC family transcriptional regulator</fullName>
    </submittedName>
</protein>
<dbReference type="PANTHER" id="PTHR47893:SF1">
    <property type="entry name" value="REGULATORY PROTEIN PCHR"/>
    <property type="match status" value="1"/>
</dbReference>
<dbReference type="InterPro" id="IPR018060">
    <property type="entry name" value="HTH_AraC"/>
</dbReference>